<dbReference type="PANTHER" id="PTHR45661:SF3">
    <property type="entry name" value="IG-LIKE DOMAIN-CONTAINING PROTEIN"/>
    <property type="match status" value="1"/>
</dbReference>
<sequence>MLATIYLSEDNPYFAIDDYGALYSKDMSTLYKVPPQNSEYIIPRTVTTIIEYALFGMQHLSALNIPNTVTSIGTRLIMYSKIPLITNEKGINLTQLSFLGYSQIKNFTVPKSVQVLKDSCFWRCYNMLSIDFEEGSELEIIESSAFGYCNFQQIIIPAPCKEIRKSAFNYQQKLKNISLPATIQKLYPDTFLNCQNIQYISLDDQCENYSLIDNVILQSADGLQTIYIVSTITSITITASMKTIGNSVLQGCDNLTTITVDPNNKYFSASNGILYDLKKTKSIAAVGGIVKAVVADSVTMIGPSCFAGCQKMPSITLGSKVVSIEFQAFTNAKKITTITFPATLKYIRGSAFYYATILRTVRFLGDSLETIGTLAFQGTRLSSITFGSNLKLIEHDSFNGIPLTSLTFHPDCPMQKIRYNTSYQTKLTKVSIPRAVKVIEYYAFYNIKSLVTIEFQGPANITEIQRNVFSNANITTLSLLNTLTSLSNLAFFGCTYLETLIFEEGMMLDSLGQSCFRECLNLVRVQLPSSISDLSPTTFIGCTKLQSIDIPSDNANYSSEQGIVYSKSGDRLIICPAGLSSATIKKTILVIGSNAFYGCSLLETITFEPGCRLETMEEGTFGGCTALVRVDLPTSLQVV</sequence>
<reference evidence="1" key="2">
    <citation type="journal article" date="2007" name="Science">
        <title>Draft genome sequence of the sexually transmitted pathogen Trichomonas vaginalis.</title>
        <authorList>
            <person name="Carlton J.M."/>
            <person name="Hirt R.P."/>
            <person name="Silva J.C."/>
            <person name="Delcher A.L."/>
            <person name="Schatz M."/>
            <person name="Zhao Q."/>
            <person name="Wortman J.R."/>
            <person name="Bidwell S.L."/>
            <person name="Alsmark U.C.M."/>
            <person name="Besteiro S."/>
            <person name="Sicheritz-Ponten T."/>
            <person name="Noel C.J."/>
            <person name="Dacks J.B."/>
            <person name="Foster P.G."/>
            <person name="Simillion C."/>
            <person name="Van de Peer Y."/>
            <person name="Miranda-Saavedra D."/>
            <person name="Barton G.J."/>
            <person name="Westrop G.D."/>
            <person name="Mueller S."/>
            <person name="Dessi D."/>
            <person name="Fiori P.L."/>
            <person name="Ren Q."/>
            <person name="Paulsen I."/>
            <person name="Zhang H."/>
            <person name="Bastida-Corcuera F.D."/>
            <person name="Simoes-Barbosa A."/>
            <person name="Brown M.T."/>
            <person name="Hayes R.D."/>
            <person name="Mukherjee M."/>
            <person name="Okumura C.Y."/>
            <person name="Schneider R."/>
            <person name="Smith A.J."/>
            <person name="Vanacova S."/>
            <person name="Villalvazo M."/>
            <person name="Haas B.J."/>
            <person name="Pertea M."/>
            <person name="Feldblyum T.V."/>
            <person name="Utterback T.R."/>
            <person name="Shu C.L."/>
            <person name="Osoegawa K."/>
            <person name="de Jong P.J."/>
            <person name="Hrdy I."/>
            <person name="Horvathova L."/>
            <person name="Zubacova Z."/>
            <person name="Dolezal P."/>
            <person name="Malik S.B."/>
            <person name="Logsdon J.M. Jr."/>
            <person name="Henze K."/>
            <person name="Gupta A."/>
            <person name="Wang C.C."/>
            <person name="Dunne R.L."/>
            <person name="Upcroft J.A."/>
            <person name="Upcroft P."/>
            <person name="White O."/>
            <person name="Salzberg S.L."/>
            <person name="Tang P."/>
            <person name="Chiu C.-H."/>
            <person name="Lee Y.-S."/>
            <person name="Embley T.M."/>
            <person name="Coombs G.H."/>
            <person name="Mottram J.C."/>
            <person name="Tachezy J."/>
            <person name="Fraser-Liggett C.M."/>
            <person name="Johnson P.J."/>
        </authorList>
    </citation>
    <scope>NUCLEOTIDE SEQUENCE [LARGE SCALE GENOMIC DNA]</scope>
    <source>
        <strain evidence="1">G3</strain>
    </source>
</reference>
<dbReference type="Pfam" id="PF13306">
    <property type="entry name" value="LRR_5"/>
    <property type="match status" value="5"/>
</dbReference>
<name>A2F7S7_TRIV3</name>
<dbReference type="Proteomes" id="UP000001542">
    <property type="component" value="Unassembled WGS sequence"/>
</dbReference>
<dbReference type="SUPFAM" id="SSF52058">
    <property type="entry name" value="L domain-like"/>
    <property type="match status" value="3"/>
</dbReference>
<dbReference type="PANTHER" id="PTHR45661">
    <property type="entry name" value="SURFACE ANTIGEN"/>
    <property type="match status" value="1"/>
</dbReference>
<dbReference type="STRING" id="5722.A2F7S7"/>
<protein>
    <submittedName>
        <fullName evidence="1">Surface antigen BspA-like</fullName>
    </submittedName>
</protein>
<dbReference type="Gene3D" id="3.80.10.10">
    <property type="entry name" value="Ribonuclease Inhibitor"/>
    <property type="match status" value="4"/>
</dbReference>
<dbReference type="RefSeq" id="XP_001311984.1">
    <property type="nucleotide sequence ID" value="XM_001311983.1"/>
</dbReference>
<dbReference type="InterPro" id="IPR053139">
    <property type="entry name" value="Surface_bspA-like"/>
</dbReference>
<gene>
    <name evidence="1" type="ORF">TVAG_433820</name>
</gene>
<dbReference type="AlphaFoldDB" id="A2F7S7"/>
<keyword evidence="2" id="KW-1185">Reference proteome</keyword>
<dbReference type="KEGG" id="tva:4756859"/>
<evidence type="ECO:0000313" key="1">
    <source>
        <dbReference type="EMBL" id="EAX99054.1"/>
    </source>
</evidence>
<dbReference type="InterPro" id="IPR026906">
    <property type="entry name" value="LRR_5"/>
</dbReference>
<reference evidence="1" key="1">
    <citation type="submission" date="2006-10" db="EMBL/GenBank/DDBJ databases">
        <authorList>
            <person name="Amadeo P."/>
            <person name="Zhao Q."/>
            <person name="Wortman J."/>
            <person name="Fraser-Liggett C."/>
            <person name="Carlton J."/>
        </authorList>
    </citation>
    <scope>NUCLEOTIDE SEQUENCE</scope>
    <source>
        <strain evidence="1">G3</strain>
    </source>
</reference>
<dbReference type="InterPro" id="IPR032675">
    <property type="entry name" value="LRR_dom_sf"/>
</dbReference>
<dbReference type="EMBL" id="DS113652">
    <property type="protein sequence ID" value="EAX99054.1"/>
    <property type="molecule type" value="Genomic_DNA"/>
</dbReference>
<accession>A2F7S7</accession>
<dbReference type="VEuPathDB" id="TrichDB:TVAGG3_0247970"/>
<evidence type="ECO:0000313" key="2">
    <source>
        <dbReference type="Proteomes" id="UP000001542"/>
    </source>
</evidence>
<dbReference type="VEuPathDB" id="TrichDB:TVAG_256520"/>
<organism evidence="1 2">
    <name type="scientific">Trichomonas vaginalis (strain ATCC PRA-98 / G3)</name>
    <dbReference type="NCBI Taxonomy" id="412133"/>
    <lineage>
        <taxon>Eukaryota</taxon>
        <taxon>Metamonada</taxon>
        <taxon>Parabasalia</taxon>
        <taxon>Trichomonadida</taxon>
        <taxon>Trichomonadidae</taxon>
        <taxon>Trichomonas</taxon>
    </lineage>
</organism>
<proteinExistence type="predicted"/>
<dbReference type="InParanoid" id="A2F7S7"/>
<dbReference type="eggNOG" id="ENOG502SA9M">
    <property type="taxonomic scope" value="Eukaryota"/>
</dbReference>